<proteinExistence type="predicted"/>
<sequence length="52" mass="5534">MQAKARCLPTPVERQADGGATSAQAEAAIRQGRIDLAACDARRQLAVDAWPK</sequence>
<accession>A0A7W9AMN5</accession>
<reference evidence="2 3" key="1">
    <citation type="submission" date="2020-08" db="EMBL/GenBank/DDBJ databases">
        <title>Genomic Encyclopedia of Type Strains, Phase IV (KMG-IV): sequencing the most valuable type-strain genomes for metagenomic binning, comparative biology and taxonomic classification.</title>
        <authorList>
            <person name="Goeker M."/>
        </authorList>
    </citation>
    <scope>NUCLEOTIDE SEQUENCE [LARGE SCALE GENOMIC DNA]</scope>
    <source>
        <strain evidence="2 3">DSM 27244</strain>
    </source>
</reference>
<protein>
    <submittedName>
        <fullName evidence="2">Uncharacterized protein</fullName>
    </submittedName>
</protein>
<evidence type="ECO:0000313" key="2">
    <source>
        <dbReference type="EMBL" id="MBB5696994.1"/>
    </source>
</evidence>
<dbReference type="EMBL" id="JACIJJ010000001">
    <property type="protein sequence ID" value="MBB5696994.1"/>
    <property type="molecule type" value="Genomic_DNA"/>
</dbReference>
<organism evidence="2 3">
    <name type="scientific">Sphingomonas yantingensis</name>
    <dbReference type="NCBI Taxonomy" id="1241761"/>
    <lineage>
        <taxon>Bacteria</taxon>
        <taxon>Pseudomonadati</taxon>
        <taxon>Pseudomonadota</taxon>
        <taxon>Alphaproteobacteria</taxon>
        <taxon>Sphingomonadales</taxon>
        <taxon>Sphingomonadaceae</taxon>
        <taxon>Sphingomonas</taxon>
    </lineage>
</organism>
<dbReference type="AlphaFoldDB" id="A0A7W9AMN5"/>
<dbReference type="Proteomes" id="UP000557739">
    <property type="component" value="Unassembled WGS sequence"/>
</dbReference>
<name>A0A7W9AMN5_9SPHN</name>
<comment type="caution">
    <text evidence="2">The sequence shown here is derived from an EMBL/GenBank/DDBJ whole genome shotgun (WGS) entry which is preliminary data.</text>
</comment>
<evidence type="ECO:0000313" key="3">
    <source>
        <dbReference type="Proteomes" id="UP000557739"/>
    </source>
</evidence>
<feature type="region of interest" description="Disordered" evidence="1">
    <location>
        <begin position="1"/>
        <end position="20"/>
    </location>
</feature>
<gene>
    <name evidence="2" type="ORF">FHR19_000319</name>
</gene>
<evidence type="ECO:0000256" key="1">
    <source>
        <dbReference type="SAM" id="MobiDB-lite"/>
    </source>
</evidence>
<keyword evidence="3" id="KW-1185">Reference proteome</keyword>